<evidence type="ECO:0000256" key="1">
    <source>
        <dbReference type="ARBA" id="ARBA00023242"/>
    </source>
</evidence>
<dbReference type="InterPro" id="IPR036864">
    <property type="entry name" value="Zn2-C6_fun-type_DNA-bd_sf"/>
</dbReference>
<dbReference type="SMART" id="SM00066">
    <property type="entry name" value="GAL4"/>
    <property type="match status" value="1"/>
</dbReference>
<evidence type="ECO:0000256" key="2">
    <source>
        <dbReference type="SAM" id="MobiDB-lite"/>
    </source>
</evidence>
<dbReference type="Gene3D" id="4.10.240.10">
    <property type="entry name" value="Zn(2)-C6 fungal-type DNA-binding domain"/>
    <property type="match status" value="1"/>
</dbReference>
<dbReference type="OrthoDB" id="4738706at2759"/>
<proteinExistence type="predicted"/>
<name>A0A8H5Y6S3_9HYPO</name>
<accession>A0A8H5Y6S3</accession>
<feature type="region of interest" description="Disordered" evidence="2">
    <location>
        <begin position="1"/>
        <end position="65"/>
    </location>
</feature>
<feature type="compositionally biased region" description="Polar residues" evidence="2">
    <location>
        <begin position="308"/>
        <end position="321"/>
    </location>
</feature>
<keyword evidence="5" id="KW-1185">Reference proteome</keyword>
<feature type="compositionally biased region" description="Low complexity" evidence="2">
    <location>
        <begin position="35"/>
        <end position="44"/>
    </location>
</feature>
<feature type="compositionally biased region" description="Polar residues" evidence="2">
    <location>
        <begin position="166"/>
        <end position="191"/>
    </location>
</feature>
<evidence type="ECO:0000313" key="4">
    <source>
        <dbReference type="EMBL" id="KAF5706689.1"/>
    </source>
</evidence>
<keyword evidence="1" id="KW-0539">Nucleus</keyword>
<dbReference type="AlphaFoldDB" id="A0A8H5Y6S3"/>
<comment type="caution">
    <text evidence="4">The sequence shown here is derived from an EMBL/GenBank/DDBJ whole genome shotgun (WGS) entry which is preliminary data.</text>
</comment>
<dbReference type="CDD" id="cd00067">
    <property type="entry name" value="GAL4"/>
    <property type="match status" value="1"/>
</dbReference>
<gene>
    <name evidence="4" type="ORF">FMUND_11425</name>
</gene>
<evidence type="ECO:0000313" key="5">
    <source>
        <dbReference type="Proteomes" id="UP000544331"/>
    </source>
</evidence>
<dbReference type="Pfam" id="PF00172">
    <property type="entry name" value="Zn_clus"/>
    <property type="match status" value="1"/>
</dbReference>
<feature type="compositionally biased region" description="Polar residues" evidence="2">
    <location>
        <begin position="331"/>
        <end position="341"/>
    </location>
</feature>
<dbReference type="SUPFAM" id="SSF57701">
    <property type="entry name" value="Zn2/Cys6 DNA-binding domain"/>
    <property type="match status" value="1"/>
</dbReference>
<feature type="region of interest" description="Disordered" evidence="2">
    <location>
        <begin position="308"/>
        <end position="378"/>
    </location>
</feature>
<feature type="region of interest" description="Disordered" evidence="2">
    <location>
        <begin position="166"/>
        <end position="273"/>
    </location>
</feature>
<organism evidence="4 5">
    <name type="scientific">Fusarium mundagurra</name>
    <dbReference type="NCBI Taxonomy" id="1567541"/>
    <lineage>
        <taxon>Eukaryota</taxon>
        <taxon>Fungi</taxon>
        <taxon>Dikarya</taxon>
        <taxon>Ascomycota</taxon>
        <taxon>Pezizomycotina</taxon>
        <taxon>Sordariomycetes</taxon>
        <taxon>Hypocreomycetidae</taxon>
        <taxon>Hypocreales</taxon>
        <taxon>Nectriaceae</taxon>
        <taxon>Fusarium</taxon>
        <taxon>Fusarium fujikuroi species complex</taxon>
    </lineage>
</organism>
<dbReference type="GO" id="GO:0008270">
    <property type="term" value="F:zinc ion binding"/>
    <property type="evidence" value="ECO:0007669"/>
    <property type="project" value="InterPro"/>
</dbReference>
<dbReference type="PROSITE" id="PS50048">
    <property type="entry name" value="ZN2_CY6_FUNGAL_2"/>
    <property type="match status" value="1"/>
</dbReference>
<feature type="compositionally biased region" description="Low complexity" evidence="2">
    <location>
        <begin position="257"/>
        <end position="273"/>
    </location>
</feature>
<dbReference type="Proteomes" id="UP000544331">
    <property type="component" value="Unassembled WGS sequence"/>
</dbReference>
<dbReference type="PANTHER" id="PTHR38166">
    <property type="entry name" value="C2H2-TYPE DOMAIN-CONTAINING PROTEIN-RELATED"/>
    <property type="match status" value="1"/>
</dbReference>
<feature type="compositionally biased region" description="Pro residues" evidence="2">
    <location>
        <begin position="45"/>
        <end position="65"/>
    </location>
</feature>
<sequence length="619" mass="68321">MHGPTPTEGPSAVESGPSAQPQYSSHNYPPPNNPPGVINPNVPAYGPPPPVTQHQYPPPPPAPFAAHGYPPPAPFSFYGTGPGTPSSPRQRNSIACRSCRKRKIRCGGKGNTAGGKCLNCFRRNQECIFSDIKPVSAFVPVPFGPRFAPPYGPFGEPFVHEQYQNHDVNTSGYGTNPNSTQDDYPQRSTFRPSLDHGGGYRDGLRPLYGQRQDDPDSLKAYAAPGGSLQGITPSLSDKRAMKEPIKLPDPARLRNRSPTPSSSPTVSSDIDVDSISADSEGQLDRNIRGYRVFSRVFSRLAVLGQNEVTARGESSCSSSKGKQVAKGGSGSSSMTRDTASTKGGRKNPRQGDDNGDESRDRQNEPPKKKGKTSQPSCDERSRFLACPYWKADSRKYWDCFLKKNDTIAHLKQHLTRRHTPKYYCQVCYETFRDFYLFDSHALERSCTRGPSAKLEGISQQQKNQLSLKSKGSVEQQWYTVWSILFPDMEPPATIYIYSTQSEDFCRIQEFAQREGVSIMLDELESNGLVVRPDASDQLLRSTVQRAMVSIFRSYSVRREPSSDVEEPIPGQALEPDRGVSLLQESDTEGQIGHGNHPTSGTDTEQKYIFTIANHNSMAS</sequence>
<protein>
    <recommendedName>
        <fullName evidence="3">Zn(2)-C6 fungal-type domain-containing protein</fullName>
    </recommendedName>
</protein>
<feature type="compositionally biased region" description="Basic and acidic residues" evidence="2">
    <location>
        <begin position="236"/>
        <end position="252"/>
    </location>
</feature>
<reference evidence="4 5" key="1">
    <citation type="submission" date="2020-05" db="EMBL/GenBank/DDBJ databases">
        <title>Identification and distribution of gene clusters putatively required for synthesis of sphingolipid metabolism inhibitors in phylogenetically diverse species of the filamentous fungus Fusarium.</title>
        <authorList>
            <person name="Kim H.-S."/>
            <person name="Busman M."/>
            <person name="Brown D.W."/>
            <person name="Divon H."/>
            <person name="Uhlig S."/>
            <person name="Proctor R.H."/>
        </authorList>
    </citation>
    <scope>NUCLEOTIDE SEQUENCE [LARGE SCALE GENOMIC DNA]</scope>
    <source>
        <strain evidence="4 5">NRRL 66235</strain>
    </source>
</reference>
<dbReference type="InterPro" id="IPR001138">
    <property type="entry name" value="Zn2Cys6_DnaBD"/>
</dbReference>
<feature type="compositionally biased region" description="Basic and acidic residues" evidence="2">
    <location>
        <begin position="349"/>
        <end position="367"/>
    </location>
</feature>
<dbReference type="GO" id="GO:0000981">
    <property type="term" value="F:DNA-binding transcription factor activity, RNA polymerase II-specific"/>
    <property type="evidence" value="ECO:0007669"/>
    <property type="project" value="InterPro"/>
</dbReference>
<evidence type="ECO:0000259" key="3">
    <source>
        <dbReference type="PROSITE" id="PS50048"/>
    </source>
</evidence>
<dbReference type="EMBL" id="JAAOAN010000445">
    <property type="protein sequence ID" value="KAF5706689.1"/>
    <property type="molecule type" value="Genomic_DNA"/>
</dbReference>
<feature type="compositionally biased region" description="Polar residues" evidence="2">
    <location>
        <begin position="17"/>
        <end position="26"/>
    </location>
</feature>
<dbReference type="PANTHER" id="PTHR38166:SF1">
    <property type="entry name" value="C2H2-TYPE DOMAIN-CONTAINING PROTEIN"/>
    <property type="match status" value="1"/>
</dbReference>
<dbReference type="PROSITE" id="PS00463">
    <property type="entry name" value="ZN2_CY6_FUNGAL_1"/>
    <property type="match status" value="1"/>
</dbReference>
<feature type="domain" description="Zn(2)-C6 fungal-type" evidence="3">
    <location>
        <begin position="95"/>
        <end position="129"/>
    </location>
</feature>